<name>A0ABT3HK35_9FLAO</name>
<keyword evidence="9" id="KW-1185">Reference proteome</keyword>
<gene>
    <name evidence="8" type="ORF">OH806_02600</name>
</gene>
<evidence type="ECO:0000256" key="2">
    <source>
        <dbReference type="ARBA" id="ARBA00011900"/>
    </source>
</evidence>
<dbReference type="InterPro" id="IPR012327">
    <property type="entry name" value="MeTrfase_D12"/>
</dbReference>
<proteinExistence type="inferred from homology"/>
<dbReference type="InterPro" id="IPR012263">
    <property type="entry name" value="M_m6A_EcoRV"/>
</dbReference>
<dbReference type="EMBL" id="JAPDHV010000001">
    <property type="protein sequence ID" value="MCW3160160.1"/>
    <property type="molecule type" value="Genomic_DNA"/>
</dbReference>
<dbReference type="Gene3D" id="1.10.1020.10">
    <property type="entry name" value="Adenine-specific Methyltransferase, Domain 2"/>
    <property type="match status" value="1"/>
</dbReference>
<dbReference type="PIRSF" id="PIRSF000398">
    <property type="entry name" value="M_m6A_EcoRV"/>
    <property type="match status" value="1"/>
</dbReference>
<dbReference type="InterPro" id="IPR023095">
    <property type="entry name" value="Ade_MeTrfase_dom_2"/>
</dbReference>
<dbReference type="PROSITE" id="PS00092">
    <property type="entry name" value="N6_MTASE"/>
    <property type="match status" value="1"/>
</dbReference>
<dbReference type="PANTHER" id="PTHR30481">
    <property type="entry name" value="DNA ADENINE METHYLASE"/>
    <property type="match status" value="1"/>
</dbReference>
<dbReference type="PANTHER" id="PTHR30481:SF3">
    <property type="entry name" value="DNA ADENINE METHYLASE"/>
    <property type="match status" value="1"/>
</dbReference>
<organism evidence="8 9">
    <name type="scientific">Chryseobacterium oryctis</name>
    <dbReference type="NCBI Taxonomy" id="2952618"/>
    <lineage>
        <taxon>Bacteria</taxon>
        <taxon>Pseudomonadati</taxon>
        <taxon>Bacteroidota</taxon>
        <taxon>Flavobacteriia</taxon>
        <taxon>Flavobacteriales</taxon>
        <taxon>Weeksellaceae</taxon>
        <taxon>Chryseobacterium group</taxon>
        <taxon>Chryseobacterium</taxon>
    </lineage>
</organism>
<comment type="similarity">
    <text evidence="1 7">Belongs to the N(4)/N(6)-methyltransferase family.</text>
</comment>
<evidence type="ECO:0000313" key="9">
    <source>
        <dbReference type="Proteomes" id="UP001163719"/>
    </source>
</evidence>
<dbReference type="Pfam" id="PF02086">
    <property type="entry name" value="MethyltransfD12"/>
    <property type="match status" value="1"/>
</dbReference>
<evidence type="ECO:0000256" key="7">
    <source>
        <dbReference type="RuleBase" id="RU361257"/>
    </source>
</evidence>
<dbReference type="NCBIfam" id="TIGR00571">
    <property type="entry name" value="dam"/>
    <property type="match status" value="1"/>
</dbReference>
<evidence type="ECO:0000256" key="4">
    <source>
        <dbReference type="ARBA" id="ARBA00022679"/>
    </source>
</evidence>
<dbReference type="SUPFAM" id="SSF53335">
    <property type="entry name" value="S-adenosyl-L-methionine-dependent methyltransferases"/>
    <property type="match status" value="1"/>
</dbReference>
<keyword evidence="5 7" id="KW-0949">S-adenosyl-L-methionine</keyword>
<evidence type="ECO:0000313" key="8">
    <source>
        <dbReference type="EMBL" id="MCW3160160.1"/>
    </source>
</evidence>
<evidence type="ECO:0000256" key="6">
    <source>
        <dbReference type="ARBA" id="ARBA00047942"/>
    </source>
</evidence>
<evidence type="ECO:0000256" key="5">
    <source>
        <dbReference type="ARBA" id="ARBA00022691"/>
    </source>
</evidence>
<dbReference type="InterPro" id="IPR002052">
    <property type="entry name" value="DNA_methylase_N6_adenine_CS"/>
</dbReference>
<dbReference type="RefSeq" id="WP_264742118.1">
    <property type="nucleotide sequence ID" value="NZ_JAPDHV010000001.1"/>
</dbReference>
<keyword evidence="3 7" id="KW-0489">Methyltransferase</keyword>
<protein>
    <recommendedName>
        <fullName evidence="2 7">Site-specific DNA-methyltransferase (adenine-specific)</fullName>
        <ecNumber evidence="2 7">2.1.1.72</ecNumber>
    </recommendedName>
</protein>
<dbReference type="InterPro" id="IPR029063">
    <property type="entry name" value="SAM-dependent_MTases_sf"/>
</dbReference>
<dbReference type="EC" id="2.1.1.72" evidence="2 7"/>
<reference evidence="8" key="1">
    <citation type="submission" date="2022-10" db="EMBL/GenBank/DDBJ databases">
        <title>Chryseobacterium babae sp. nov. isolated from the gut of the beetle Oryctes rhinoceros, and Chryseobacterium kimseyorum sp. nov., isolated from a stick insect rearing cage.</title>
        <authorList>
            <person name="Shelomi M."/>
            <person name="Han C.-J."/>
            <person name="Chen W.-M."/>
            <person name="Chen H.-K."/>
            <person name="Liaw S.-J."/>
            <person name="Muhle E."/>
            <person name="Clermont D."/>
        </authorList>
    </citation>
    <scope>NUCLEOTIDE SEQUENCE</scope>
    <source>
        <strain evidence="8">WLa1L2M3</strain>
    </source>
</reference>
<sequence>MIIKPKNIVEPVIKWSGSKRYVAPELSRHIANQKRYIEPFIGGGAMLPFRQIPNAVASDIIPELVKLWNQIKNNPEQVAEEYKNRWERLQDEGHNVYYEVRDNFNNTKNEFDFLFLTRTCVNGLIRYNTNGEFNNSMHKNRPGINPNRLKEVILKWSHYIRDVEFLNCDYRQTLADADKNDFVFLDPPYGGTKDRYTKTEFNLDDFYAELERLNSVGAKWILTFDGTAGNREYDYQLPTELYKHKTEIKTGNSPFTKSMKTSIDAIYESVYFNFETSVELRNNISKNGVQELAFV</sequence>
<dbReference type="Gene3D" id="3.40.50.150">
    <property type="entry name" value="Vaccinia Virus protein VP39"/>
    <property type="match status" value="1"/>
</dbReference>
<comment type="catalytic activity">
    <reaction evidence="6 7">
        <text>a 2'-deoxyadenosine in DNA + S-adenosyl-L-methionine = an N(6)-methyl-2'-deoxyadenosine in DNA + S-adenosyl-L-homocysteine + H(+)</text>
        <dbReference type="Rhea" id="RHEA:15197"/>
        <dbReference type="Rhea" id="RHEA-COMP:12418"/>
        <dbReference type="Rhea" id="RHEA-COMP:12419"/>
        <dbReference type="ChEBI" id="CHEBI:15378"/>
        <dbReference type="ChEBI" id="CHEBI:57856"/>
        <dbReference type="ChEBI" id="CHEBI:59789"/>
        <dbReference type="ChEBI" id="CHEBI:90615"/>
        <dbReference type="ChEBI" id="CHEBI:90616"/>
        <dbReference type="EC" id="2.1.1.72"/>
    </reaction>
</comment>
<accession>A0ABT3HK35</accession>
<dbReference type="GO" id="GO:0008168">
    <property type="term" value="F:methyltransferase activity"/>
    <property type="evidence" value="ECO:0007669"/>
    <property type="project" value="UniProtKB-KW"/>
</dbReference>
<evidence type="ECO:0000256" key="1">
    <source>
        <dbReference type="ARBA" id="ARBA00006594"/>
    </source>
</evidence>
<dbReference type="GO" id="GO:0032259">
    <property type="term" value="P:methylation"/>
    <property type="evidence" value="ECO:0007669"/>
    <property type="project" value="UniProtKB-KW"/>
</dbReference>
<dbReference type="Proteomes" id="UP001163719">
    <property type="component" value="Unassembled WGS sequence"/>
</dbReference>
<comment type="caution">
    <text evidence="8">The sequence shown here is derived from an EMBL/GenBank/DDBJ whole genome shotgun (WGS) entry which is preliminary data.</text>
</comment>
<dbReference type="PRINTS" id="PR00505">
    <property type="entry name" value="D12N6MTFRASE"/>
</dbReference>
<evidence type="ECO:0000256" key="3">
    <source>
        <dbReference type="ARBA" id="ARBA00022603"/>
    </source>
</evidence>
<keyword evidence="4 7" id="KW-0808">Transferase</keyword>